<name>A0A6N3YXC1_ALIFS</name>
<protein>
    <submittedName>
        <fullName evidence="1">Uncharacterized protein</fullName>
    </submittedName>
</protein>
<proteinExistence type="predicted"/>
<gene>
    <name evidence="1" type="ORF">GNP77_07140</name>
</gene>
<evidence type="ECO:0000313" key="2">
    <source>
        <dbReference type="Proteomes" id="UP000435323"/>
    </source>
</evidence>
<dbReference type="EMBL" id="WOBO01000005">
    <property type="protein sequence ID" value="MUK45156.1"/>
    <property type="molecule type" value="Genomic_DNA"/>
</dbReference>
<reference evidence="1 2" key="1">
    <citation type="submission" date="2019-11" db="EMBL/GenBank/DDBJ databases">
        <title>Using colonization assays and comparative genomics to discover symbiosis behaviors and factors in Vibrio fischeri.</title>
        <authorList>
            <person name="Bongrand C."/>
            <person name="Moriano-Gutierrez S."/>
            <person name="Arevalo P."/>
            <person name="Mcfall-Ngai M."/>
            <person name="Visick K."/>
            <person name="Polz M.F."/>
            <person name="Ruby E.G."/>
        </authorList>
    </citation>
    <scope>NUCLEOTIDE SEQUENCE [LARGE SCALE GENOMIC DNA]</scope>
    <source>
        <strain evidence="2">emors.3.2</strain>
    </source>
</reference>
<dbReference type="InterPro" id="IPR032871">
    <property type="entry name" value="AHH_dom_containing"/>
</dbReference>
<sequence length="246" mass="28252">MSIQKRKGKWERSSLGHIDSKRKAHPLNFKAKSIAAHHLISCEVASKLSSIRKKQIKYKGYDINHPYNLVFLPMIDQISCQYNVPLHKSGHTDSKLEAYYAEQSGSNINDEVSNLISERDKETNENKLSLLQGDIDMLNNLKGYHRIVGSMLAKTLKSLDCDDNSDDFVDSLDELSFDIATKLGRFQLHLISRGRHMQSGQDGCHYCRQDGNRNKHYHVTDNIPTQDYVKEYCYKGLRLYTVQEKA</sequence>
<dbReference type="Proteomes" id="UP000435323">
    <property type="component" value="Unassembled WGS sequence"/>
</dbReference>
<dbReference type="Pfam" id="PF14412">
    <property type="entry name" value="AHH"/>
    <property type="match status" value="1"/>
</dbReference>
<evidence type="ECO:0000313" key="1">
    <source>
        <dbReference type="EMBL" id="MUK45156.1"/>
    </source>
</evidence>
<dbReference type="AlphaFoldDB" id="A0A6N3YXC1"/>
<accession>A0A6N3YXC1</accession>
<comment type="caution">
    <text evidence="1">The sequence shown here is derived from an EMBL/GenBank/DDBJ whole genome shotgun (WGS) entry which is preliminary data.</text>
</comment>
<dbReference type="RefSeq" id="WP_065603773.1">
    <property type="nucleotide sequence ID" value="NZ_CVOI01000001.1"/>
</dbReference>
<organism evidence="1 2">
    <name type="scientific">Aliivibrio fischeri</name>
    <name type="common">Vibrio fischeri</name>
    <dbReference type="NCBI Taxonomy" id="668"/>
    <lineage>
        <taxon>Bacteria</taxon>
        <taxon>Pseudomonadati</taxon>
        <taxon>Pseudomonadota</taxon>
        <taxon>Gammaproteobacteria</taxon>
        <taxon>Vibrionales</taxon>
        <taxon>Vibrionaceae</taxon>
        <taxon>Aliivibrio</taxon>
    </lineage>
</organism>